<reference evidence="8 9" key="1">
    <citation type="submission" date="2020-09" db="EMBL/GenBank/DDBJ databases">
        <title>Photobacterium sp. CAU 1568 isolated from sand of Sido Beach.</title>
        <authorList>
            <person name="Kim W."/>
        </authorList>
    </citation>
    <scope>NUCLEOTIDE SEQUENCE [LARGE SCALE GENOMIC DNA]</scope>
    <source>
        <strain evidence="8 9">CAU 1568</strain>
    </source>
</reference>
<dbReference type="PANTHER" id="PTHR23513:SF6">
    <property type="entry name" value="MAJOR FACILITATOR SUPERFAMILY ASSOCIATED DOMAIN-CONTAINING PROTEIN"/>
    <property type="match status" value="1"/>
</dbReference>
<feature type="transmembrane region" description="Helical" evidence="6">
    <location>
        <begin position="82"/>
        <end position="108"/>
    </location>
</feature>
<evidence type="ECO:0000256" key="3">
    <source>
        <dbReference type="ARBA" id="ARBA00022692"/>
    </source>
</evidence>
<dbReference type="SUPFAM" id="SSF103473">
    <property type="entry name" value="MFS general substrate transporter"/>
    <property type="match status" value="1"/>
</dbReference>
<dbReference type="RefSeq" id="WP_192017779.1">
    <property type="nucleotide sequence ID" value="NZ_JACYTP010000022.1"/>
</dbReference>
<comment type="subcellular location">
    <subcellularLocation>
        <location evidence="1">Cell membrane</location>
        <topology evidence="1">Multi-pass membrane protein</topology>
    </subcellularLocation>
</comment>
<keyword evidence="5 6" id="KW-0472">Membrane</keyword>
<sequence>MRRIPRQINFLFVFNGLSILGNAITEVAIPWLILEISGSPLLVAGIMSAKILPVMLSVFFSAQLVDRYSAYRVSVISDMVNFVSVLLIPVFFVADVLDFYLLALLLLFSTILDSPGRLAKDVILAKEITQTKSENELINGVNSTIENVCDLIGPVIASLIIATFGVVNALYFDAISFLVVALGLIILKKHFTSCIDKGTIASFPGKEYIFDSVKYIIKNNDILSILILSAIVNLVVTPFLLVYLPYLNKVTYDSILSLGISMTVFGTGTTLASLGYGIIAKRYSSERIILLGYTLLLVCFIILNQIQNQYLLFTTLFFIGMSVGMTGPVEVTMIQKRVDEKMFSRVMTIFSSVRFLFVPVGYLLVGVSLETELAIGVPYILACIVGLGLLSYLLISRRNLVSSSKINDFQ</sequence>
<accession>A0ABR9BSE5</accession>
<feature type="transmembrane region" description="Helical" evidence="6">
    <location>
        <begin position="373"/>
        <end position="395"/>
    </location>
</feature>
<feature type="transmembrane region" description="Helical" evidence="6">
    <location>
        <begin position="40"/>
        <end position="62"/>
    </location>
</feature>
<keyword evidence="4 6" id="KW-1133">Transmembrane helix</keyword>
<evidence type="ECO:0000256" key="5">
    <source>
        <dbReference type="ARBA" id="ARBA00023136"/>
    </source>
</evidence>
<feature type="transmembrane region" description="Helical" evidence="6">
    <location>
        <begin position="312"/>
        <end position="334"/>
    </location>
</feature>
<dbReference type="InterPro" id="IPR036259">
    <property type="entry name" value="MFS_trans_sf"/>
</dbReference>
<keyword evidence="2" id="KW-1003">Cell membrane</keyword>
<dbReference type="Gene3D" id="1.20.1250.20">
    <property type="entry name" value="MFS general substrate transporter like domains"/>
    <property type="match status" value="1"/>
</dbReference>
<evidence type="ECO:0000256" key="1">
    <source>
        <dbReference type="ARBA" id="ARBA00004651"/>
    </source>
</evidence>
<dbReference type="PROSITE" id="PS50850">
    <property type="entry name" value="MFS"/>
    <property type="match status" value="1"/>
</dbReference>
<feature type="transmembrane region" description="Helical" evidence="6">
    <location>
        <begin position="255"/>
        <end position="276"/>
    </location>
</feature>
<dbReference type="EMBL" id="JACYTP010000022">
    <property type="protein sequence ID" value="MBD8515209.1"/>
    <property type="molecule type" value="Genomic_DNA"/>
</dbReference>
<evidence type="ECO:0000256" key="4">
    <source>
        <dbReference type="ARBA" id="ARBA00022989"/>
    </source>
</evidence>
<evidence type="ECO:0000313" key="9">
    <source>
        <dbReference type="Proteomes" id="UP000649768"/>
    </source>
</evidence>
<dbReference type="InterPro" id="IPR011701">
    <property type="entry name" value="MFS"/>
</dbReference>
<gene>
    <name evidence="8" type="ORF">IFO68_21255</name>
</gene>
<name>A0ABR9BSE5_9GAMM</name>
<dbReference type="Proteomes" id="UP000649768">
    <property type="component" value="Unassembled WGS sequence"/>
</dbReference>
<feature type="transmembrane region" description="Helical" evidence="6">
    <location>
        <begin position="346"/>
        <end position="367"/>
    </location>
</feature>
<evidence type="ECO:0000256" key="2">
    <source>
        <dbReference type="ARBA" id="ARBA00022475"/>
    </source>
</evidence>
<organism evidence="8 9">
    <name type="scientific">Photobacterium arenosum</name>
    <dbReference type="NCBI Taxonomy" id="2774143"/>
    <lineage>
        <taxon>Bacteria</taxon>
        <taxon>Pseudomonadati</taxon>
        <taxon>Pseudomonadota</taxon>
        <taxon>Gammaproteobacteria</taxon>
        <taxon>Vibrionales</taxon>
        <taxon>Vibrionaceae</taxon>
        <taxon>Photobacterium</taxon>
    </lineage>
</organism>
<comment type="caution">
    <text evidence="8">The sequence shown here is derived from an EMBL/GenBank/DDBJ whole genome shotgun (WGS) entry which is preliminary data.</text>
</comment>
<feature type="domain" description="Major facilitator superfamily (MFS) profile" evidence="7">
    <location>
        <begin position="222"/>
        <end position="410"/>
    </location>
</feature>
<feature type="transmembrane region" description="Helical" evidence="6">
    <location>
        <begin position="156"/>
        <end position="187"/>
    </location>
</feature>
<proteinExistence type="predicted"/>
<dbReference type="InterPro" id="IPR020846">
    <property type="entry name" value="MFS_dom"/>
</dbReference>
<keyword evidence="3 6" id="KW-0812">Transmembrane</keyword>
<feature type="transmembrane region" description="Helical" evidence="6">
    <location>
        <begin position="288"/>
        <end position="306"/>
    </location>
</feature>
<protein>
    <submittedName>
        <fullName evidence="8">MFS transporter</fullName>
    </submittedName>
</protein>
<keyword evidence="9" id="KW-1185">Reference proteome</keyword>
<evidence type="ECO:0000259" key="7">
    <source>
        <dbReference type="PROSITE" id="PS50850"/>
    </source>
</evidence>
<feature type="transmembrane region" description="Helical" evidence="6">
    <location>
        <begin position="12"/>
        <end position="34"/>
    </location>
</feature>
<feature type="transmembrane region" description="Helical" evidence="6">
    <location>
        <begin position="222"/>
        <end position="243"/>
    </location>
</feature>
<dbReference type="CDD" id="cd06173">
    <property type="entry name" value="MFS_MefA_like"/>
    <property type="match status" value="1"/>
</dbReference>
<evidence type="ECO:0000313" key="8">
    <source>
        <dbReference type="EMBL" id="MBD8515209.1"/>
    </source>
</evidence>
<evidence type="ECO:0000256" key="6">
    <source>
        <dbReference type="SAM" id="Phobius"/>
    </source>
</evidence>
<dbReference type="Pfam" id="PF07690">
    <property type="entry name" value="MFS_1"/>
    <property type="match status" value="1"/>
</dbReference>
<dbReference type="PANTHER" id="PTHR23513">
    <property type="entry name" value="INTEGRAL MEMBRANE EFFLUX PROTEIN-RELATED"/>
    <property type="match status" value="1"/>
</dbReference>